<dbReference type="Pfam" id="PF00754">
    <property type="entry name" value="F5_F8_type_C"/>
    <property type="match status" value="1"/>
</dbReference>
<comment type="caution">
    <text evidence="2">The sequence shown here is derived from an EMBL/GenBank/DDBJ whole genome shotgun (WGS) entry which is preliminary data.</text>
</comment>
<dbReference type="SUPFAM" id="SSF49785">
    <property type="entry name" value="Galactose-binding domain-like"/>
    <property type="match status" value="1"/>
</dbReference>
<dbReference type="InterPro" id="IPR008979">
    <property type="entry name" value="Galactose-bd-like_sf"/>
</dbReference>
<feature type="domain" description="F5/8 type C" evidence="1">
    <location>
        <begin position="20"/>
        <end position="133"/>
    </location>
</feature>
<evidence type="ECO:0000313" key="3">
    <source>
        <dbReference type="Proteomes" id="UP001648503"/>
    </source>
</evidence>
<dbReference type="Gene3D" id="2.60.120.260">
    <property type="entry name" value="Galactose-binding domain-like"/>
    <property type="match status" value="1"/>
</dbReference>
<dbReference type="InterPro" id="IPR000421">
    <property type="entry name" value="FA58C"/>
</dbReference>
<dbReference type="Proteomes" id="UP001648503">
    <property type="component" value="Unassembled WGS sequence"/>
</dbReference>
<protein>
    <recommendedName>
        <fullName evidence="1">F5/8 type C domain-containing protein</fullName>
    </recommendedName>
</protein>
<dbReference type="EMBL" id="JAFCIX010000328">
    <property type="protein sequence ID" value="KAH6594793.1"/>
    <property type="molecule type" value="Genomic_DNA"/>
</dbReference>
<gene>
    <name evidence="2" type="ORF">BASA50_006267</name>
</gene>
<dbReference type="InterPro" id="IPR033558">
    <property type="entry name" value="IFT25"/>
</dbReference>
<organism evidence="2 3">
    <name type="scientific">Batrachochytrium salamandrivorans</name>
    <dbReference type="NCBI Taxonomy" id="1357716"/>
    <lineage>
        <taxon>Eukaryota</taxon>
        <taxon>Fungi</taxon>
        <taxon>Fungi incertae sedis</taxon>
        <taxon>Chytridiomycota</taxon>
        <taxon>Chytridiomycota incertae sedis</taxon>
        <taxon>Chytridiomycetes</taxon>
        <taxon>Rhizophydiales</taxon>
        <taxon>Rhizophydiales incertae sedis</taxon>
        <taxon>Batrachochytrium</taxon>
    </lineage>
</organism>
<sequence>MVQITENLALSSTGARLALATSEHPKHPPSNILDGNIKTFWVSTGLFPQQLIVTLAAPALVSKIIISSMKVGHLSVDGSSADTPVDFTPISEHTIQDTENIIQTTSTDCKEEQPVRHLRLIINKGYGPIVSIHRLIIFMHDIS</sequence>
<evidence type="ECO:0000313" key="2">
    <source>
        <dbReference type="EMBL" id="KAH6594793.1"/>
    </source>
</evidence>
<accession>A0ABQ8FA96</accession>
<name>A0ABQ8FA96_9FUNG</name>
<dbReference type="PANTHER" id="PTHR33906:SF1">
    <property type="entry name" value="INTRAFLAGELLAR TRANSPORT PROTEIN 25 HOMOLOG"/>
    <property type="match status" value="1"/>
</dbReference>
<keyword evidence="3" id="KW-1185">Reference proteome</keyword>
<proteinExistence type="predicted"/>
<dbReference type="PANTHER" id="PTHR33906">
    <property type="entry name" value="INTRAFLAGELLAR TRANSPORT PROTEIN 25 HOMOLOG"/>
    <property type="match status" value="1"/>
</dbReference>
<evidence type="ECO:0000259" key="1">
    <source>
        <dbReference type="Pfam" id="PF00754"/>
    </source>
</evidence>
<reference evidence="2 3" key="1">
    <citation type="submission" date="2021-02" db="EMBL/GenBank/DDBJ databases">
        <title>Variation within the Batrachochytrium salamandrivorans European outbreak.</title>
        <authorList>
            <person name="Kelly M."/>
            <person name="Pasmans F."/>
            <person name="Shea T.P."/>
            <person name="Munoz J.F."/>
            <person name="Carranza S."/>
            <person name="Cuomo C.A."/>
            <person name="Martel A."/>
        </authorList>
    </citation>
    <scope>NUCLEOTIDE SEQUENCE [LARGE SCALE GENOMIC DNA]</scope>
    <source>
        <strain evidence="2 3">AMFP18/2</strain>
    </source>
</reference>